<dbReference type="SUPFAM" id="SSF52540">
    <property type="entry name" value="P-loop containing nucleoside triphosphate hydrolases"/>
    <property type="match status" value="1"/>
</dbReference>
<organism evidence="5 6">
    <name type="scientific">Methanorbis rubei</name>
    <dbReference type="NCBI Taxonomy" id="3028300"/>
    <lineage>
        <taxon>Archaea</taxon>
        <taxon>Methanobacteriati</taxon>
        <taxon>Methanobacteriota</taxon>
        <taxon>Stenosarchaea group</taxon>
        <taxon>Methanomicrobia</taxon>
        <taxon>Methanomicrobiales</taxon>
        <taxon>Methanocorpusculaceae</taxon>
        <taxon>Methanorbis</taxon>
    </lineage>
</organism>
<evidence type="ECO:0000259" key="4">
    <source>
        <dbReference type="PROSITE" id="PS51206"/>
    </source>
</evidence>
<keyword evidence="2" id="KW-0378">Hydrolase</keyword>
<gene>
    <name evidence="5" type="ORF">McpCs1_13220</name>
</gene>
<dbReference type="GO" id="GO:0016787">
    <property type="term" value="F:hydrolase activity"/>
    <property type="evidence" value="ECO:0007669"/>
    <property type="project" value="UniProtKB-KW"/>
</dbReference>
<dbReference type="RefSeq" id="WP_338096444.1">
    <property type="nucleotide sequence ID" value="NZ_JAWDKB010000005.1"/>
</dbReference>
<dbReference type="InterPro" id="IPR051620">
    <property type="entry name" value="ORF904-like_C"/>
</dbReference>
<evidence type="ECO:0000313" key="5">
    <source>
        <dbReference type="EMBL" id="MDV0443937.1"/>
    </source>
</evidence>
<proteinExistence type="predicted"/>
<dbReference type="InterPro" id="IPR027417">
    <property type="entry name" value="P-loop_NTPase"/>
</dbReference>
<protein>
    <recommendedName>
        <fullName evidence="4">SF3 helicase domain-containing protein</fullName>
    </recommendedName>
</protein>
<comment type="caution">
    <text evidence="5">The sequence shown here is derived from an EMBL/GenBank/DDBJ whole genome shotgun (WGS) entry which is preliminary data.</text>
</comment>
<evidence type="ECO:0000256" key="1">
    <source>
        <dbReference type="ARBA" id="ARBA00022741"/>
    </source>
</evidence>
<dbReference type="Pfam" id="PF19263">
    <property type="entry name" value="DUF5906"/>
    <property type="match status" value="1"/>
</dbReference>
<dbReference type="PANTHER" id="PTHR35372">
    <property type="entry name" value="ATP BINDING PROTEIN-RELATED"/>
    <property type="match status" value="1"/>
</dbReference>
<feature type="domain" description="SF3 helicase" evidence="4">
    <location>
        <begin position="205"/>
        <end position="363"/>
    </location>
</feature>
<reference evidence="5 6" key="1">
    <citation type="submission" date="2023-06" db="EMBL/GenBank/DDBJ databases">
        <title>Genome sequence of Methancorpusculaceae sp. Cs1.</title>
        <authorList>
            <person name="Protasov E."/>
            <person name="Platt K."/>
            <person name="Poehlein A."/>
            <person name="Daniel R."/>
            <person name="Brune A."/>
        </authorList>
    </citation>
    <scope>NUCLEOTIDE SEQUENCE [LARGE SCALE GENOMIC DNA]</scope>
    <source>
        <strain evidence="5 6">Cs1</strain>
    </source>
</reference>
<dbReference type="EMBL" id="JAWDKB010000005">
    <property type="protein sequence ID" value="MDV0443937.1"/>
    <property type="molecule type" value="Genomic_DNA"/>
</dbReference>
<dbReference type="InterPro" id="IPR014015">
    <property type="entry name" value="Helicase_SF3_DNA-vir"/>
</dbReference>
<dbReference type="AlphaFoldDB" id="A0AAE4MHB8"/>
<keyword evidence="1" id="KW-0547">Nucleotide-binding</keyword>
<keyword evidence="3" id="KW-0067">ATP-binding</keyword>
<evidence type="ECO:0000313" key="6">
    <source>
        <dbReference type="Proteomes" id="UP001283212"/>
    </source>
</evidence>
<dbReference type="GO" id="GO:0005524">
    <property type="term" value="F:ATP binding"/>
    <property type="evidence" value="ECO:0007669"/>
    <property type="project" value="UniProtKB-KW"/>
</dbReference>
<dbReference type="Proteomes" id="UP001283212">
    <property type="component" value="Unassembled WGS sequence"/>
</dbReference>
<evidence type="ECO:0000256" key="2">
    <source>
        <dbReference type="ARBA" id="ARBA00022801"/>
    </source>
</evidence>
<dbReference type="InterPro" id="IPR045455">
    <property type="entry name" value="NrS-1_pol-like_helicase"/>
</dbReference>
<evidence type="ECO:0000256" key="3">
    <source>
        <dbReference type="ARBA" id="ARBA00022840"/>
    </source>
</evidence>
<dbReference type="PROSITE" id="PS51206">
    <property type="entry name" value="SF3_HELICASE_1"/>
    <property type="match status" value="1"/>
</dbReference>
<sequence>MNINSEYQDVDLASFAGPICLAESSAEVCIVESDPLALPKDTLRLGELRADIFYADDLGRCRVRSLSFSQYLCELFRPVTVGGKLFVYDAKTGLYAENARTVESEIQRLVDASGYTGPVRDMKSDLLSRVTDFRVRSVSPFDQVMGIPAADCVVEFGEDGGVSKVPYGPSLFVRSRAATCFAKSPPADFPEGEKFFAEISCGDPDWVRDVLKILGYCLLLGNPSQKFFVFHGSGGNGKGVLIEWVMRVLGELAGRVSARELFVNSSSQRETSLASHVHRRLLVVSEAGGGVLNDDLVKRLTGDSNVVLNAIYRGEAEYRVNGTLVFVTNSLPMFSTGGRGMMRREVCVPFDLDVPTEDQDEGLLERLATPEGNRWLFARLVAGAQEYVDAESKAGFWASLCSRITGDSRDVIAGQDSLGEFVRVCLVPEEGARTPGRVVFERWYSWEFGDEQGMHESRGGRGLRRNVSASELYAGLRLRGVEVRKRMRVSGKMETNVLMGWRLVDE</sequence>
<dbReference type="Gene3D" id="3.40.50.300">
    <property type="entry name" value="P-loop containing nucleotide triphosphate hydrolases"/>
    <property type="match status" value="1"/>
</dbReference>
<dbReference type="PANTHER" id="PTHR35372:SF2">
    <property type="entry name" value="SF3 HELICASE DOMAIN-CONTAINING PROTEIN"/>
    <property type="match status" value="1"/>
</dbReference>
<name>A0AAE4MHB8_9EURY</name>
<keyword evidence="6" id="KW-1185">Reference proteome</keyword>
<accession>A0AAE4MHB8</accession>